<name>A7K9E1_9PHYC</name>
<evidence type="ECO:0000313" key="1">
    <source>
        <dbReference type="EMBL" id="ABT16665.1"/>
    </source>
</evidence>
<dbReference type="KEGG" id="vg:5470301"/>
<sequence>MWGMSISSLSRSISPILKFPCVVEMLKKSGVSSSYTNDVGPSTHDRTLTKFETLTPITVSFPREYTSNIPFANFTAVSETCPVSIATIFIPCSANVIFTSSDNSLRSASAFRMISTFSIATFTPPTASFSN</sequence>
<dbReference type="EMBL" id="EF101928">
    <property type="protein sequence ID" value="ABT16665.1"/>
    <property type="molecule type" value="Genomic_DNA"/>
</dbReference>
<accession>A7K9E1</accession>
<dbReference type="GeneID" id="5470301"/>
<protein>
    <submittedName>
        <fullName evidence="1">Uncharacterized protein z531R</fullName>
    </submittedName>
</protein>
<organism evidence="1 2">
    <name type="scientific">Chlorovirus heliozoae</name>
    <dbReference type="NCBI Taxonomy" id="322019"/>
    <lineage>
        <taxon>Viruses</taxon>
        <taxon>Varidnaviria</taxon>
        <taxon>Bamfordvirae</taxon>
        <taxon>Nucleocytoviricota</taxon>
        <taxon>Megaviricetes</taxon>
        <taxon>Algavirales</taxon>
        <taxon>Phycodnaviridae</taxon>
        <taxon>Chlorovirus</taxon>
    </lineage>
</organism>
<proteinExistence type="predicted"/>
<reference evidence="1 2" key="1">
    <citation type="submission" date="2006-09" db="EMBL/GenBank/DDBJ databases">
        <title>Sequence and annotation of the 288-kb ATCV-1 virus that infects an endosymbiotic Chlorella strain of the heliozoon Acanthocystis turfacea.</title>
        <authorList>
            <person name="Fitzgerald L.A."/>
            <person name="Graves M.V."/>
            <person name="Li X."/>
            <person name="Pfitzner A.J.P."/>
            <person name="Hartigan J."/>
            <person name="Van Etten J.L."/>
        </authorList>
    </citation>
    <scope>NUCLEOTIDE SEQUENCE [LARGE SCALE GENOMIC DNA]</scope>
    <source>
        <strain evidence="1 2">ATCV-1</strain>
    </source>
</reference>
<dbReference type="RefSeq" id="YP_001427012.1">
    <property type="nucleotide sequence ID" value="NC_008724.1"/>
</dbReference>
<gene>
    <name evidence="1" type="primary">z531R</name>
    <name evidence="1" type="ORF">ATCV1_z531R</name>
</gene>
<evidence type="ECO:0000313" key="2">
    <source>
        <dbReference type="Proteomes" id="UP000202420"/>
    </source>
</evidence>
<dbReference type="Proteomes" id="UP000202420">
    <property type="component" value="Segment"/>
</dbReference>
<keyword evidence="2" id="KW-1185">Reference proteome</keyword>